<comment type="caution">
    <text evidence="5">The sequence shown here is derived from an EMBL/GenBank/DDBJ whole genome shotgun (WGS) entry which is preliminary data.</text>
</comment>
<feature type="transmembrane region" description="Helical" evidence="3">
    <location>
        <begin position="450"/>
        <end position="467"/>
    </location>
</feature>
<dbReference type="InterPro" id="IPR020846">
    <property type="entry name" value="MFS_dom"/>
</dbReference>
<dbReference type="SUPFAM" id="SSF103473">
    <property type="entry name" value="MFS general substrate transporter"/>
    <property type="match status" value="1"/>
</dbReference>
<evidence type="ECO:0000313" key="6">
    <source>
        <dbReference type="Proteomes" id="UP000536275"/>
    </source>
</evidence>
<comment type="subcellular location">
    <subcellularLocation>
        <location evidence="1">Membrane</location>
        <topology evidence="1">Multi-pass membrane protein</topology>
    </subcellularLocation>
</comment>
<feature type="transmembrane region" description="Helical" evidence="3">
    <location>
        <begin position="91"/>
        <end position="116"/>
    </location>
</feature>
<dbReference type="InterPro" id="IPR011701">
    <property type="entry name" value="MFS"/>
</dbReference>
<comment type="similarity">
    <text evidence="2">Belongs to the major facilitator superfamily. Monocarboxylate porter (TC 2.A.1.13) family.</text>
</comment>
<sequence>MSCRVAQIPIIGKICCYSTTIYSVLLQIPNSMTNTISSFESVELTAVSLRHQIQFRPEDESSSDSLTPIATVTEDDSSIEYPEGGLKAYSVILGSFLGLIVNLGLINSIGAIQAYVSTHQLSNLKATSISWIFSIYLSLAYAGGIITGPIFDKRGPLEILIVATAFIFLGLMGAAQSVEIWQFILSFISLGVGSGLGTTPLIVVISHWFCKKSGSFTGFATSGGSIGGLIFPLMLRHTYNVYGYVWAIRILAFMSLGCMVCSIFLVKERFHKVKTEVIAQQTQKTKFSIQVLMDKLKSVSAKLSLILLVTYFPSYAIAQGASESTSLLLLTVWNATGILGRWIPGFVSDIYGRYNVYVFMLILYCLCIFVLLYPFGSSEKILYAFAGVGGYCSGSILGLLPACLSQITPVNEIGTKYGILNAVLSLANLFGIPIAASIIKDGTPKEYNNFVVLVGCLAVAGTLFWYFSRVAISGFKLNIKV</sequence>
<organism evidence="5 6">
    <name type="scientific">Candida albicans</name>
    <name type="common">Yeast</name>
    <dbReference type="NCBI Taxonomy" id="5476"/>
    <lineage>
        <taxon>Eukaryota</taxon>
        <taxon>Fungi</taxon>
        <taxon>Dikarya</taxon>
        <taxon>Ascomycota</taxon>
        <taxon>Saccharomycotina</taxon>
        <taxon>Pichiomycetes</taxon>
        <taxon>Debaryomycetaceae</taxon>
        <taxon>Candida/Lodderomyces clade</taxon>
        <taxon>Candida</taxon>
    </lineage>
</organism>
<dbReference type="AlphaFoldDB" id="A0A8H6C0X1"/>
<evidence type="ECO:0000256" key="2">
    <source>
        <dbReference type="ARBA" id="ARBA00006727"/>
    </source>
</evidence>
<dbReference type="EMBL" id="JABWAD010000022">
    <property type="protein sequence ID" value="KAF6070745.1"/>
    <property type="molecule type" value="Genomic_DNA"/>
</dbReference>
<keyword evidence="3" id="KW-0812">Transmembrane</keyword>
<proteinExistence type="inferred from homology"/>
<feature type="transmembrane region" description="Helical" evidence="3">
    <location>
        <begin position="180"/>
        <end position="204"/>
    </location>
</feature>
<feature type="transmembrane region" description="Helical" evidence="3">
    <location>
        <begin position="381"/>
        <end position="405"/>
    </location>
</feature>
<protein>
    <submittedName>
        <fullName evidence="5">Major Facilitator Superfamily protein</fullName>
    </submittedName>
</protein>
<evidence type="ECO:0000313" key="5">
    <source>
        <dbReference type="EMBL" id="KAF6070745.1"/>
    </source>
</evidence>
<dbReference type="Proteomes" id="UP000536275">
    <property type="component" value="Unassembled WGS sequence"/>
</dbReference>
<keyword evidence="3" id="KW-1133">Transmembrane helix</keyword>
<dbReference type="Gene3D" id="1.20.1250.20">
    <property type="entry name" value="MFS general substrate transporter like domains"/>
    <property type="match status" value="2"/>
</dbReference>
<reference evidence="5 6" key="1">
    <citation type="submission" date="2020-03" db="EMBL/GenBank/DDBJ databases">
        <title>FDA dAtabase for Regulatory Grade micrObial Sequences (FDA-ARGOS): Supporting development and validation of Infectious Disease Dx tests.</title>
        <authorList>
            <person name="Campos J."/>
            <person name="Goldberg B."/>
            <person name="Tallon L."/>
            <person name="Sadzewicz L."/>
            <person name="Vavikolanu K."/>
            <person name="Mehta A."/>
            <person name="Aluvathingal J."/>
            <person name="Nadendla S."/>
            <person name="Nandy P."/>
            <person name="Geyer C."/>
            <person name="Yan Y."/>
            <person name="Sichtig H."/>
        </authorList>
    </citation>
    <scope>NUCLEOTIDE SEQUENCE [LARGE SCALE GENOMIC DNA]</scope>
    <source>
        <strain evidence="5 6">FDAARGOS_656</strain>
    </source>
</reference>
<dbReference type="GO" id="GO:0016020">
    <property type="term" value="C:membrane"/>
    <property type="evidence" value="ECO:0007669"/>
    <property type="project" value="UniProtKB-SubCell"/>
</dbReference>
<evidence type="ECO:0000259" key="4">
    <source>
        <dbReference type="PROSITE" id="PS50850"/>
    </source>
</evidence>
<dbReference type="InterPro" id="IPR050327">
    <property type="entry name" value="Proton-linked_MCT"/>
</dbReference>
<feature type="transmembrane region" description="Helical" evidence="3">
    <location>
        <begin position="324"/>
        <end position="344"/>
    </location>
</feature>
<feature type="transmembrane region" description="Helical" evidence="3">
    <location>
        <begin position="299"/>
        <end position="318"/>
    </location>
</feature>
<feature type="transmembrane region" description="Helical" evidence="3">
    <location>
        <begin position="241"/>
        <end position="266"/>
    </location>
</feature>
<dbReference type="PROSITE" id="PS50850">
    <property type="entry name" value="MFS"/>
    <property type="match status" value="1"/>
</dbReference>
<feature type="domain" description="Major facilitator superfamily (MFS) profile" evidence="4">
    <location>
        <begin position="88"/>
        <end position="473"/>
    </location>
</feature>
<feature type="transmembrane region" description="Helical" evidence="3">
    <location>
        <begin position="356"/>
        <end position="375"/>
    </location>
</feature>
<evidence type="ECO:0000256" key="3">
    <source>
        <dbReference type="SAM" id="Phobius"/>
    </source>
</evidence>
<dbReference type="GO" id="GO:0032218">
    <property type="term" value="P:riboflavin transport"/>
    <property type="evidence" value="ECO:0007669"/>
    <property type="project" value="TreeGrafter"/>
</dbReference>
<accession>A0A8H6C0X1</accession>
<name>A0A8H6C0X1_CANAX</name>
<dbReference type="Pfam" id="PF07690">
    <property type="entry name" value="MFS_1"/>
    <property type="match status" value="1"/>
</dbReference>
<dbReference type="PANTHER" id="PTHR11360:SF177">
    <property type="entry name" value="RIBOFLAVIN TRANSPORTER MCH5"/>
    <property type="match status" value="1"/>
</dbReference>
<feature type="transmembrane region" description="Helical" evidence="3">
    <location>
        <begin position="157"/>
        <end position="174"/>
    </location>
</feature>
<feature type="transmembrane region" description="Helical" evidence="3">
    <location>
        <begin position="417"/>
        <end position="438"/>
    </location>
</feature>
<evidence type="ECO:0000256" key="1">
    <source>
        <dbReference type="ARBA" id="ARBA00004141"/>
    </source>
</evidence>
<dbReference type="PANTHER" id="PTHR11360">
    <property type="entry name" value="MONOCARBOXYLATE TRANSPORTER"/>
    <property type="match status" value="1"/>
</dbReference>
<keyword evidence="3" id="KW-0472">Membrane</keyword>
<dbReference type="GO" id="GO:0022857">
    <property type="term" value="F:transmembrane transporter activity"/>
    <property type="evidence" value="ECO:0007669"/>
    <property type="project" value="InterPro"/>
</dbReference>
<feature type="transmembrane region" description="Helical" evidence="3">
    <location>
        <begin position="128"/>
        <end position="150"/>
    </location>
</feature>
<feature type="transmembrane region" description="Helical" evidence="3">
    <location>
        <begin position="216"/>
        <end position="235"/>
    </location>
</feature>
<gene>
    <name evidence="5" type="ORF">FOB64_001835</name>
</gene>
<dbReference type="InterPro" id="IPR036259">
    <property type="entry name" value="MFS_trans_sf"/>
</dbReference>